<dbReference type="AlphaFoldDB" id="A0A8J5KSK0"/>
<proteinExistence type="predicted"/>
<dbReference type="PANTHER" id="PTHR33312">
    <property type="entry name" value="MEMBRANE-ASSOCIATED KINASE REGULATOR 4-RELATED"/>
    <property type="match status" value="1"/>
</dbReference>
<keyword evidence="3" id="KW-1185">Reference proteome</keyword>
<organism evidence="2 3">
    <name type="scientific">Zingiber officinale</name>
    <name type="common">Ginger</name>
    <name type="synonym">Amomum zingiber</name>
    <dbReference type="NCBI Taxonomy" id="94328"/>
    <lineage>
        <taxon>Eukaryota</taxon>
        <taxon>Viridiplantae</taxon>
        <taxon>Streptophyta</taxon>
        <taxon>Embryophyta</taxon>
        <taxon>Tracheophyta</taxon>
        <taxon>Spermatophyta</taxon>
        <taxon>Magnoliopsida</taxon>
        <taxon>Liliopsida</taxon>
        <taxon>Zingiberales</taxon>
        <taxon>Zingiberaceae</taxon>
        <taxon>Zingiber</taxon>
    </lineage>
</organism>
<evidence type="ECO:0000313" key="2">
    <source>
        <dbReference type="EMBL" id="KAG6498638.1"/>
    </source>
</evidence>
<evidence type="ECO:0000313" key="3">
    <source>
        <dbReference type="Proteomes" id="UP000734854"/>
    </source>
</evidence>
<dbReference type="Proteomes" id="UP000734854">
    <property type="component" value="Unassembled WGS sequence"/>
</dbReference>
<name>A0A8J5KSK0_ZINOF</name>
<reference evidence="2 3" key="1">
    <citation type="submission" date="2020-08" db="EMBL/GenBank/DDBJ databases">
        <title>Plant Genome Project.</title>
        <authorList>
            <person name="Zhang R.-G."/>
        </authorList>
    </citation>
    <scope>NUCLEOTIDE SEQUENCE [LARGE SCALE GENOMIC DNA]</scope>
    <source>
        <tissue evidence="2">Rhizome</tissue>
    </source>
</reference>
<evidence type="ECO:0000256" key="1">
    <source>
        <dbReference type="SAM" id="MobiDB-lite"/>
    </source>
</evidence>
<feature type="compositionally biased region" description="Low complexity" evidence="1">
    <location>
        <begin position="229"/>
        <end position="257"/>
    </location>
</feature>
<dbReference type="EMBL" id="JACMSC010000011">
    <property type="protein sequence ID" value="KAG6498638.1"/>
    <property type="molecule type" value="Genomic_DNA"/>
</dbReference>
<dbReference type="PANTHER" id="PTHR33312:SF21">
    <property type="entry name" value="MEMBRANE-ASSOCIATED KINASE REGULATOR 3-RELATED"/>
    <property type="match status" value="1"/>
</dbReference>
<dbReference type="GO" id="GO:0005886">
    <property type="term" value="C:plasma membrane"/>
    <property type="evidence" value="ECO:0007669"/>
    <property type="project" value="InterPro"/>
</dbReference>
<protein>
    <recommendedName>
        <fullName evidence="4">Membrane-associated kinase regulator 4</fullName>
    </recommendedName>
</protein>
<comment type="caution">
    <text evidence="2">The sequence shown here is derived from an EMBL/GenBank/DDBJ whole genome shotgun (WGS) entry which is preliminary data.</text>
</comment>
<dbReference type="InterPro" id="IPR039620">
    <property type="entry name" value="BKI1/MAKR1/3/4"/>
</dbReference>
<gene>
    <name evidence="2" type="ORF">ZIOFF_038359</name>
</gene>
<sequence>MQFWGRWSTAQIMNASQFERVRGGSSQLLLWLFFKFSGIQALLASMAIEDTEEDYIDMEFNSSSPIEFEFQMSSNLDDTEQSEASPADELFHRGKLLPLRLIPSLLEDLVQGQIEEKKATRTPKTSATTTPYMSCNASPAASCFIGKEIGLEDLFHDCSEEIIRPHSKKSWSQKLKAVKEAATLGSKLKASKAYLKSLFHKPWLSKVKECSKSKGKLMEEQKHGHRRSFSSSSNWLSSAKSSSSSSRNWSKSSSFSSVNSTELSGQSALKRSSSVNSDVERSIQGAIAYCKKSQQKDSSRKSATDVGFCLLNVTKVSPDCDHDKL</sequence>
<feature type="region of interest" description="Disordered" evidence="1">
    <location>
        <begin position="215"/>
        <end position="259"/>
    </location>
</feature>
<accession>A0A8J5KSK0</accession>
<dbReference type="GO" id="GO:0019210">
    <property type="term" value="F:kinase inhibitor activity"/>
    <property type="evidence" value="ECO:0007669"/>
    <property type="project" value="InterPro"/>
</dbReference>
<evidence type="ECO:0008006" key="4">
    <source>
        <dbReference type="Google" id="ProtNLM"/>
    </source>
</evidence>